<evidence type="ECO:0000313" key="1">
    <source>
        <dbReference type="EMBL" id="TQF07098.1"/>
    </source>
</evidence>
<comment type="caution">
    <text evidence="1">The sequence shown here is derived from an EMBL/GenBank/DDBJ whole genome shotgun (WGS) entry which is preliminary data.</text>
</comment>
<proteinExistence type="predicted"/>
<name>A0A540WDR1_9ACTN</name>
<dbReference type="Proteomes" id="UP000319103">
    <property type="component" value="Unassembled WGS sequence"/>
</dbReference>
<accession>A0A540WDR1</accession>
<dbReference type="EMBL" id="VIGB01000003">
    <property type="protein sequence ID" value="TQF07098.1"/>
    <property type="molecule type" value="Genomic_DNA"/>
</dbReference>
<dbReference type="OrthoDB" id="3436074at2"/>
<dbReference type="AlphaFoldDB" id="A0A540WDR1"/>
<keyword evidence="2" id="KW-1185">Reference proteome</keyword>
<sequence length="222" mass="22849">MDPGLVNQAGPLLSTADQAALQVIYAQYGGLLTDSASVLVVCDQWTPQGAGGTTVDVRLSAASPRWTVTALHPAAPGPAAASLSAAAQAVLGSPHIELPPAALADVRSGQVHDTALRAMLTLAQTYTLSISVVRSGHPIDVFGTTRPSDHPLGRAFDVWRINGLAVVDPATPHDLVDGFMRAAAAAGSYNVGGPRQLAGGAAPNQFFTDDTHHDHVHVGFNS</sequence>
<evidence type="ECO:0000313" key="2">
    <source>
        <dbReference type="Proteomes" id="UP000319103"/>
    </source>
</evidence>
<gene>
    <name evidence="1" type="ORF">E6W39_02790</name>
</gene>
<reference evidence="1 2" key="1">
    <citation type="submission" date="2019-06" db="EMBL/GenBank/DDBJ databases">
        <title>Description of Kitasatospora acidophila sp. nov. isolated from pine grove soil, and reclassification of Streptomyces novaecaesareae to Kitasatospora novaeceasareae comb. nov.</title>
        <authorList>
            <person name="Kim M.J."/>
        </authorList>
    </citation>
    <scope>NUCLEOTIDE SEQUENCE [LARGE SCALE GENOMIC DNA]</scope>
    <source>
        <strain evidence="1 2">MMS16-CNU292</strain>
    </source>
</reference>
<organism evidence="1 2">
    <name type="scientific">Kitasatospora acidiphila</name>
    <dbReference type="NCBI Taxonomy" id="2567942"/>
    <lineage>
        <taxon>Bacteria</taxon>
        <taxon>Bacillati</taxon>
        <taxon>Actinomycetota</taxon>
        <taxon>Actinomycetes</taxon>
        <taxon>Kitasatosporales</taxon>
        <taxon>Streptomycetaceae</taxon>
        <taxon>Kitasatospora</taxon>
    </lineage>
</organism>
<protein>
    <submittedName>
        <fullName evidence="1">Uncharacterized protein</fullName>
    </submittedName>
</protein>